<accession>A0A249P935</accession>
<dbReference type="KEGG" id="esj:SJ05684_c07540"/>
<evidence type="ECO:0000313" key="2">
    <source>
        <dbReference type="Proteomes" id="UP000217211"/>
    </source>
</evidence>
<dbReference type="AlphaFoldDB" id="A0A249P935"/>
<organism evidence="1 2">
    <name type="scientific">Sinorhizobium sojae CCBAU 05684</name>
    <dbReference type="NCBI Taxonomy" id="716928"/>
    <lineage>
        <taxon>Bacteria</taxon>
        <taxon>Pseudomonadati</taxon>
        <taxon>Pseudomonadota</taxon>
        <taxon>Alphaproteobacteria</taxon>
        <taxon>Hyphomicrobiales</taxon>
        <taxon>Rhizobiaceae</taxon>
        <taxon>Sinorhizobium/Ensifer group</taxon>
        <taxon>Sinorhizobium</taxon>
    </lineage>
</organism>
<proteinExistence type="predicted"/>
<name>A0A249P935_9HYPH</name>
<dbReference type="EMBL" id="CP023067">
    <property type="protein sequence ID" value="ASY62217.1"/>
    <property type="molecule type" value="Genomic_DNA"/>
</dbReference>
<gene>
    <name evidence="1" type="ORF">SJ05684_c07540</name>
</gene>
<protein>
    <submittedName>
        <fullName evidence="1">Uncharacterized protein</fullName>
    </submittedName>
</protein>
<dbReference type="Proteomes" id="UP000217211">
    <property type="component" value="Chromosome"/>
</dbReference>
<reference evidence="1 2" key="1">
    <citation type="submission" date="2017-08" db="EMBL/GenBank/DDBJ databases">
        <title>Multipartite genome sequences of Sinorhizobium species nodulating soybeans.</title>
        <authorList>
            <person name="Tian C.F."/>
        </authorList>
    </citation>
    <scope>NUCLEOTIDE SEQUENCE [LARGE SCALE GENOMIC DNA]</scope>
    <source>
        <strain evidence="1 2">CCBAU 05684</strain>
    </source>
</reference>
<dbReference type="STRING" id="716928.GCA_000261485_02092"/>
<sequence length="47" mass="5176">MKSAKTTRPPSSDLVRKYRPLGIKAVLAAALQAKVKPTNSRTIKRRA</sequence>
<evidence type="ECO:0000313" key="1">
    <source>
        <dbReference type="EMBL" id="ASY62217.1"/>
    </source>
</evidence>
<keyword evidence="2" id="KW-1185">Reference proteome</keyword>